<evidence type="ECO:0000256" key="1">
    <source>
        <dbReference type="SAM" id="Phobius"/>
    </source>
</evidence>
<dbReference type="PATRIC" id="fig|545697.3.peg.1570"/>
<feature type="transmembrane region" description="Helical" evidence="1">
    <location>
        <begin position="37"/>
        <end position="57"/>
    </location>
</feature>
<accession>L1QGC7</accession>
<evidence type="ECO:0000313" key="2">
    <source>
        <dbReference type="EMBL" id="EKY26991.1"/>
    </source>
</evidence>
<dbReference type="Proteomes" id="UP000010420">
    <property type="component" value="Unassembled WGS sequence"/>
</dbReference>
<protein>
    <submittedName>
        <fullName evidence="2">Stage III sporulation protein AC</fullName>
    </submittedName>
</protein>
<dbReference type="eggNOG" id="ENOG5032ZY3">
    <property type="taxonomic scope" value="Bacteria"/>
</dbReference>
<comment type="caution">
    <text evidence="2">The sequence shown here is derived from an EMBL/GenBank/DDBJ whole genome shotgun (WGS) entry which is preliminary data.</text>
</comment>
<dbReference type="InterPro" id="IPR025664">
    <property type="entry name" value="Spore_III_AC/AD"/>
</dbReference>
<proteinExistence type="predicted"/>
<feature type="transmembrane region" description="Helical" evidence="1">
    <location>
        <begin position="6"/>
        <end position="25"/>
    </location>
</feature>
<keyword evidence="1" id="KW-1133">Transmembrane helix</keyword>
<organism evidence="2 3">
    <name type="scientific">Clostridium celatum DSM 1785</name>
    <dbReference type="NCBI Taxonomy" id="545697"/>
    <lineage>
        <taxon>Bacteria</taxon>
        <taxon>Bacillati</taxon>
        <taxon>Bacillota</taxon>
        <taxon>Clostridia</taxon>
        <taxon>Eubacteriales</taxon>
        <taxon>Clostridiaceae</taxon>
        <taxon>Clostridium</taxon>
    </lineage>
</organism>
<dbReference type="HOGENOM" id="CLU_194471_1_0_9"/>
<dbReference type="InterPro" id="IPR009570">
    <property type="entry name" value="Spore_III_AC"/>
</dbReference>
<keyword evidence="1" id="KW-0812">Transmembrane</keyword>
<dbReference type="RefSeq" id="WP_005213056.1">
    <property type="nucleotide sequence ID" value="NZ_KB291640.1"/>
</dbReference>
<gene>
    <name evidence="2" type="ORF">HMPREF0216_01594</name>
</gene>
<name>L1QGC7_9CLOT</name>
<evidence type="ECO:0000313" key="3">
    <source>
        <dbReference type="Proteomes" id="UP000010420"/>
    </source>
</evidence>
<keyword evidence="3" id="KW-1185">Reference proteome</keyword>
<keyword evidence="1" id="KW-0472">Membrane</keyword>
<dbReference type="AlphaFoldDB" id="L1QGC7"/>
<dbReference type="NCBIfam" id="TIGR02848">
    <property type="entry name" value="spore_III_AC"/>
    <property type="match status" value="1"/>
</dbReference>
<sequence>MLFDVGILFKIGAMGILLMVIEKVLEANGKKEIASLANLAGVVIILVTVIGMVANLFDTVKTMFTL</sequence>
<dbReference type="OrthoDB" id="1926511at2"/>
<dbReference type="Pfam" id="PF06686">
    <property type="entry name" value="SpoIIIAC"/>
    <property type="match status" value="1"/>
</dbReference>
<reference evidence="2 3" key="1">
    <citation type="submission" date="2012-05" db="EMBL/GenBank/DDBJ databases">
        <authorList>
            <person name="Weinstock G."/>
            <person name="Sodergren E."/>
            <person name="Lobos E.A."/>
            <person name="Fulton L."/>
            <person name="Fulton R."/>
            <person name="Courtney L."/>
            <person name="Fronick C."/>
            <person name="O'Laughlin M."/>
            <person name="Godfrey J."/>
            <person name="Wilson R.M."/>
            <person name="Miner T."/>
            <person name="Farmer C."/>
            <person name="Delehaunty K."/>
            <person name="Cordes M."/>
            <person name="Minx P."/>
            <person name="Tomlinson C."/>
            <person name="Chen J."/>
            <person name="Wollam A."/>
            <person name="Pepin K.H."/>
            <person name="Bhonagiri V."/>
            <person name="Zhang X."/>
            <person name="Suruliraj S."/>
            <person name="Warren W."/>
            <person name="Mitreva M."/>
            <person name="Mardis E.R."/>
            <person name="Wilson R.K."/>
        </authorList>
    </citation>
    <scope>NUCLEOTIDE SEQUENCE [LARGE SCALE GENOMIC DNA]</scope>
    <source>
        <strain evidence="2 3">DSM 1785</strain>
    </source>
</reference>
<dbReference type="EMBL" id="AMEZ01000048">
    <property type="protein sequence ID" value="EKY26991.1"/>
    <property type="molecule type" value="Genomic_DNA"/>
</dbReference>
<dbReference type="STRING" id="545697.HMPREF0216_01594"/>